<keyword evidence="1" id="KW-0812">Transmembrane</keyword>
<dbReference type="EMBL" id="CCBN010000007">
    <property type="protein sequence ID" value="CDO54489.1"/>
    <property type="molecule type" value="Genomic_DNA"/>
</dbReference>
<evidence type="ECO:0000256" key="1">
    <source>
        <dbReference type="SAM" id="Phobius"/>
    </source>
</evidence>
<keyword evidence="1" id="KW-0472">Membrane</keyword>
<proteinExistence type="predicted"/>
<protein>
    <submittedName>
        <fullName evidence="2">Uncharacterized protein</fullName>
    </submittedName>
</protein>
<reference evidence="2" key="1">
    <citation type="submission" date="2014-03" db="EMBL/GenBank/DDBJ databases">
        <authorList>
            <person name="Casaregola S."/>
        </authorList>
    </citation>
    <scope>NUCLEOTIDE SEQUENCE [LARGE SCALE GENOMIC DNA]</scope>
    <source>
        <strain evidence="2">CLIB 918</strain>
    </source>
</reference>
<gene>
    <name evidence="2" type="ORF">BN980_GECA07s05537g</name>
</gene>
<comment type="caution">
    <text evidence="2">The sequence shown here is derived from an EMBL/GenBank/DDBJ whole genome shotgun (WGS) entry which is preliminary data.</text>
</comment>
<feature type="transmembrane region" description="Helical" evidence="1">
    <location>
        <begin position="193"/>
        <end position="214"/>
    </location>
</feature>
<feature type="transmembrane region" description="Helical" evidence="1">
    <location>
        <begin position="268"/>
        <end position="292"/>
    </location>
</feature>
<dbReference type="AlphaFoldDB" id="A0A0J9XCC3"/>
<keyword evidence="3" id="KW-1185">Reference proteome</keyword>
<organism evidence="2 3">
    <name type="scientific">Geotrichum candidum</name>
    <name type="common">Oospora lactis</name>
    <name type="synonym">Dipodascus geotrichum</name>
    <dbReference type="NCBI Taxonomy" id="1173061"/>
    <lineage>
        <taxon>Eukaryota</taxon>
        <taxon>Fungi</taxon>
        <taxon>Dikarya</taxon>
        <taxon>Ascomycota</taxon>
        <taxon>Saccharomycotina</taxon>
        <taxon>Dipodascomycetes</taxon>
        <taxon>Dipodascales</taxon>
        <taxon>Dipodascaceae</taxon>
        <taxon>Geotrichum</taxon>
    </lineage>
</organism>
<evidence type="ECO:0000313" key="3">
    <source>
        <dbReference type="Proteomes" id="UP000242525"/>
    </source>
</evidence>
<accession>A0A0J9XCC3</accession>
<sequence>MIVTLKDLPPSPPPSYQRQNRLMLPFYQSQMQSFPIPLQYSPHNTRLFTTDIFVIDWTRTFDKSLYRKRRLILLTVGVLIIGFSFLIYLGGPAGNSSFNTMYLTKIEIPEETYKLRVELGDTISNTNAFTIYPTNYCSQTHPTELQPAGGSYNCFNSTATYAFDIFREFPTKKTCASANFAPVFNNYISFSTYLLGLVIMNSLVFISLLVAALVQTIWSMFLSLVLLTPVSAVSFKHMTLPMSILASLRQISSQCLNASLNITGPGPAFQAVFCLLMASVGTAVVVIIWVFVSEDLRLDRVDKIYNPANGCHADAVYNNLANIV</sequence>
<feature type="transmembrane region" description="Helical" evidence="1">
    <location>
        <begin position="71"/>
        <end position="91"/>
    </location>
</feature>
<evidence type="ECO:0000313" key="2">
    <source>
        <dbReference type="EMBL" id="CDO54489.1"/>
    </source>
</evidence>
<keyword evidence="1" id="KW-1133">Transmembrane helix</keyword>
<feature type="transmembrane region" description="Helical" evidence="1">
    <location>
        <begin position="221"/>
        <end position="248"/>
    </location>
</feature>
<dbReference type="Proteomes" id="UP000242525">
    <property type="component" value="Unassembled WGS sequence"/>
</dbReference>
<name>A0A0J9XCC3_GEOCN</name>